<accession>A0A1K0GMC2</accession>
<proteinExistence type="inferred from homology"/>
<gene>
    <name evidence="9" type="ORF">BG844_32450</name>
</gene>
<dbReference type="CDD" id="cd06225">
    <property type="entry name" value="HAMP"/>
    <property type="match status" value="1"/>
</dbReference>
<keyword evidence="1 6" id="KW-0812">Transmembrane</keyword>
<evidence type="ECO:0008006" key="11">
    <source>
        <dbReference type="Google" id="ProtNLM"/>
    </source>
</evidence>
<reference evidence="9 10" key="1">
    <citation type="submission" date="2016-09" db="EMBL/GenBank/DDBJ databases">
        <title>Couchioplanes caeruleus draft genome sequence.</title>
        <authorList>
            <person name="Sheehan J."/>
            <person name="Caffrey P."/>
        </authorList>
    </citation>
    <scope>NUCLEOTIDE SEQUENCE [LARGE SCALE GENOMIC DNA]</scope>
    <source>
        <strain evidence="9 10">DSM 43634</strain>
    </source>
</reference>
<dbReference type="Proteomes" id="UP000182486">
    <property type="component" value="Unassembled WGS sequence"/>
</dbReference>
<dbReference type="InterPro" id="IPR024478">
    <property type="entry name" value="HlyB_4HB_MCP"/>
</dbReference>
<comment type="caution">
    <text evidence="9">The sequence shown here is derived from an EMBL/GenBank/DDBJ whole genome shotgun (WGS) entry which is preliminary data.</text>
</comment>
<dbReference type="Pfam" id="PF12729">
    <property type="entry name" value="4HB_MCP_1"/>
    <property type="match status" value="1"/>
</dbReference>
<sequence length="536" mass="55762">MIVAVVTGRGPLGSLRVRPKIILVVVIALLSTVVAGVSGMEQMSDLRTKVNEINSQSVAGLSRAATLRQALSRVVTLGSASRLERDPQKLKHLADAYPVAMKSLADSFQAYQALDRDDANWRRSVDGFGTAMQRFMTLSVETRQKHAPGSPAAQGALAEIMVLLETLDTTLATLSEHESVAADKLADEATNTYEQGVLTLALTIAAGLLVALGLAVRVAAGIIRPLRQVRAVVAALAEGDLTRRAEVRSGDEIGEMAAGLNTAMDRMSGALRTLTTNADGLAQNADRLTATGNEITAQAGEASRQADVVTQTAEQVSRNVNTVAAGATEMGASIEEISRNTQQGAEVAAEAVQAARSTSELMAKLGESSAEIGNVVKVITAIAEQTNLLALNATIEAARAGDAGKGFAVVAGEVKDLAQETARATEDISRRVLAIQEDTTNAAAAITAIGTVIGRINEYQTVVASAVEEQSATTNEMNRSVTDAASGTTEIADNISAVAAAAQRTTQCAVDNEEAAGGLARMSSELKQLVSTFRLG</sequence>
<feature type="domain" description="Methyl-accepting transducer" evidence="7">
    <location>
        <begin position="277"/>
        <end position="506"/>
    </location>
</feature>
<feature type="transmembrane region" description="Helical" evidence="6">
    <location>
        <begin position="21"/>
        <end position="40"/>
    </location>
</feature>
<dbReference type="EMBL" id="MEIA01000479">
    <property type="protein sequence ID" value="OJF10355.1"/>
    <property type="molecule type" value="Genomic_DNA"/>
</dbReference>
<dbReference type="AlphaFoldDB" id="A0A1K0GMC2"/>
<evidence type="ECO:0000313" key="9">
    <source>
        <dbReference type="EMBL" id="OJF10355.1"/>
    </source>
</evidence>
<evidence type="ECO:0000256" key="4">
    <source>
        <dbReference type="ARBA" id="ARBA00029447"/>
    </source>
</evidence>
<dbReference type="PRINTS" id="PR00260">
    <property type="entry name" value="CHEMTRNSDUCR"/>
</dbReference>
<dbReference type="InterPro" id="IPR004090">
    <property type="entry name" value="Chemotax_Me-accpt_rcpt"/>
</dbReference>
<dbReference type="GO" id="GO:0004888">
    <property type="term" value="F:transmembrane signaling receptor activity"/>
    <property type="evidence" value="ECO:0007669"/>
    <property type="project" value="InterPro"/>
</dbReference>
<evidence type="ECO:0000259" key="7">
    <source>
        <dbReference type="PROSITE" id="PS50111"/>
    </source>
</evidence>
<evidence type="ECO:0000256" key="3">
    <source>
        <dbReference type="ARBA" id="ARBA00023224"/>
    </source>
</evidence>
<keyword evidence="2 6" id="KW-1133">Transmembrane helix</keyword>
<dbReference type="GO" id="GO:0016020">
    <property type="term" value="C:membrane"/>
    <property type="evidence" value="ECO:0007669"/>
    <property type="project" value="InterPro"/>
</dbReference>
<evidence type="ECO:0000256" key="1">
    <source>
        <dbReference type="ARBA" id="ARBA00022692"/>
    </source>
</evidence>
<evidence type="ECO:0000313" key="10">
    <source>
        <dbReference type="Proteomes" id="UP000182486"/>
    </source>
</evidence>
<organism evidence="9 10">
    <name type="scientific">Couchioplanes caeruleus subsp. caeruleus</name>
    <dbReference type="NCBI Taxonomy" id="56427"/>
    <lineage>
        <taxon>Bacteria</taxon>
        <taxon>Bacillati</taxon>
        <taxon>Actinomycetota</taxon>
        <taxon>Actinomycetes</taxon>
        <taxon>Micromonosporales</taxon>
        <taxon>Micromonosporaceae</taxon>
        <taxon>Couchioplanes</taxon>
    </lineage>
</organism>
<name>A0A1K0GMC2_9ACTN</name>
<dbReference type="Gene3D" id="1.10.287.950">
    <property type="entry name" value="Methyl-accepting chemotaxis protein"/>
    <property type="match status" value="1"/>
</dbReference>
<dbReference type="PANTHER" id="PTHR32089:SF112">
    <property type="entry name" value="LYSOZYME-LIKE PROTEIN-RELATED"/>
    <property type="match status" value="1"/>
</dbReference>
<dbReference type="GO" id="GO:0006935">
    <property type="term" value="P:chemotaxis"/>
    <property type="evidence" value="ECO:0007669"/>
    <property type="project" value="InterPro"/>
</dbReference>
<keyword evidence="3 5" id="KW-0807">Transducer</keyword>
<evidence type="ECO:0000259" key="8">
    <source>
        <dbReference type="PROSITE" id="PS50885"/>
    </source>
</evidence>
<dbReference type="SMART" id="SM00283">
    <property type="entry name" value="MA"/>
    <property type="match status" value="1"/>
</dbReference>
<comment type="similarity">
    <text evidence="4">Belongs to the methyl-accepting chemotaxis (MCP) protein family.</text>
</comment>
<evidence type="ECO:0000256" key="2">
    <source>
        <dbReference type="ARBA" id="ARBA00022989"/>
    </source>
</evidence>
<dbReference type="SMART" id="SM00304">
    <property type="entry name" value="HAMP"/>
    <property type="match status" value="1"/>
</dbReference>
<dbReference type="SUPFAM" id="SSF58104">
    <property type="entry name" value="Methyl-accepting chemotaxis protein (MCP) signaling domain"/>
    <property type="match status" value="1"/>
</dbReference>
<dbReference type="InterPro" id="IPR003660">
    <property type="entry name" value="HAMP_dom"/>
</dbReference>
<evidence type="ECO:0000256" key="6">
    <source>
        <dbReference type="SAM" id="Phobius"/>
    </source>
</evidence>
<keyword evidence="6" id="KW-0472">Membrane</keyword>
<dbReference type="PANTHER" id="PTHR32089">
    <property type="entry name" value="METHYL-ACCEPTING CHEMOTAXIS PROTEIN MCPB"/>
    <property type="match status" value="1"/>
</dbReference>
<dbReference type="GO" id="GO:0007165">
    <property type="term" value="P:signal transduction"/>
    <property type="evidence" value="ECO:0007669"/>
    <property type="project" value="UniProtKB-KW"/>
</dbReference>
<evidence type="ECO:0000256" key="5">
    <source>
        <dbReference type="PROSITE-ProRule" id="PRU00284"/>
    </source>
</evidence>
<dbReference type="PROSITE" id="PS50885">
    <property type="entry name" value="HAMP"/>
    <property type="match status" value="1"/>
</dbReference>
<dbReference type="Pfam" id="PF00672">
    <property type="entry name" value="HAMP"/>
    <property type="match status" value="1"/>
</dbReference>
<dbReference type="InterPro" id="IPR004089">
    <property type="entry name" value="MCPsignal_dom"/>
</dbReference>
<dbReference type="PROSITE" id="PS50111">
    <property type="entry name" value="CHEMOTAXIS_TRANSDUC_2"/>
    <property type="match status" value="1"/>
</dbReference>
<feature type="domain" description="HAMP" evidence="8">
    <location>
        <begin position="220"/>
        <end position="272"/>
    </location>
</feature>
<protein>
    <recommendedName>
        <fullName evidence="11">Methyl-accepting chemotaxis protein</fullName>
    </recommendedName>
</protein>
<dbReference type="Pfam" id="PF00015">
    <property type="entry name" value="MCPsignal"/>
    <property type="match status" value="1"/>
</dbReference>
<keyword evidence="10" id="KW-1185">Reference proteome</keyword>